<keyword evidence="2" id="KW-1185">Reference proteome</keyword>
<proteinExistence type="predicted"/>
<dbReference type="Proteomes" id="UP000316778">
    <property type="component" value="Unassembled WGS sequence"/>
</dbReference>
<protein>
    <recommendedName>
        <fullName evidence="3">HEAT repeat protein</fullName>
    </recommendedName>
</protein>
<accession>A0A562T2U8</accession>
<gene>
    <name evidence="1" type="ORF">LX66_2021</name>
</gene>
<dbReference type="AlphaFoldDB" id="A0A562T2U8"/>
<name>A0A562T2U8_CHIJA</name>
<reference evidence="1 2" key="1">
    <citation type="journal article" date="2013" name="Stand. Genomic Sci.">
        <title>Genomic Encyclopedia of Type Strains, Phase I: The one thousand microbial genomes (KMG-I) project.</title>
        <authorList>
            <person name="Kyrpides N.C."/>
            <person name="Woyke T."/>
            <person name="Eisen J.A."/>
            <person name="Garrity G."/>
            <person name="Lilburn T.G."/>
            <person name="Beck B.J."/>
            <person name="Whitman W.B."/>
            <person name="Hugenholtz P."/>
            <person name="Klenk H.P."/>
        </authorList>
    </citation>
    <scope>NUCLEOTIDE SEQUENCE [LARGE SCALE GENOMIC DNA]</scope>
    <source>
        <strain evidence="1 2">DSM 13484</strain>
    </source>
</reference>
<evidence type="ECO:0000313" key="1">
    <source>
        <dbReference type="EMBL" id="TWI87947.1"/>
    </source>
</evidence>
<evidence type="ECO:0000313" key="2">
    <source>
        <dbReference type="Proteomes" id="UP000316778"/>
    </source>
</evidence>
<evidence type="ECO:0008006" key="3">
    <source>
        <dbReference type="Google" id="ProtNLM"/>
    </source>
</evidence>
<sequence length="206" mass="23982">MNAVSFENFLQQHNAQGRQKAEGYDLRMFKDMQLDELTQAKELLQSSLLKGDLSTIQPLVYLADEKIIESLIATFQKFQSGIFNPRALTKFSLAKDLWSLTNDPIYLKVFEEDLFLKFTAERLQIIDYIKNLPDRELARQKLLVFAERDEDEYVRAEAAKALFRINSLDSEIDLKQEPYQHIIKGLMSEDAILQKKAFKELQQILT</sequence>
<organism evidence="1 2">
    <name type="scientific">Chitinophaga japonensis</name>
    <name type="common">Flexibacter japonensis</name>
    <dbReference type="NCBI Taxonomy" id="104662"/>
    <lineage>
        <taxon>Bacteria</taxon>
        <taxon>Pseudomonadati</taxon>
        <taxon>Bacteroidota</taxon>
        <taxon>Chitinophagia</taxon>
        <taxon>Chitinophagales</taxon>
        <taxon>Chitinophagaceae</taxon>
        <taxon>Chitinophaga</taxon>
    </lineage>
</organism>
<dbReference type="SUPFAM" id="SSF48371">
    <property type="entry name" value="ARM repeat"/>
    <property type="match status" value="1"/>
</dbReference>
<dbReference type="RefSeq" id="WP_145712588.1">
    <property type="nucleotide sequence ID" value="NZ_BAAAFY010000001.1"/>
</dbReference>
<dbReference type="InterPro" id="IPR016024">
    <property type="entry name" value="ARM-type_fold"/>
</dbReference>
<comment type="caution">
    <text evidence="1">The sequence shown here is derived from an EMBL/GenBank/DDBJ whole genome shotgun (WGS) entry which is preliminary data.</text>
</comment>
<dbReference type="EMBL" id="VLLG01000003">
    <property type="protein sequence ID" value="TWI87947.1"/>
    <property type="molecule type" value="Genomic_DNA"/>
</dbReference>